<name>F4QLB1_9CAUL</name>
<sequence>MSGMAASQKDIRSLSNLSESASTSRVLNLSHIYKLHASDSDYTDKPFFRNRQMNRSIILKHTVRQSERGLFSRPKRTATKIILPFDLNDLKLGGQSILVGQIGYDAFLKDIYDTANLLDVHDVDVLQCLDELPSLDPFLVREHLARRRHRPASCYLKISPADVARMIGFANSEIESLVSTAFGSALQSGTAKLASKILSDELDHELEPLRKTLRLSGPQWSEGIFSWRGFLYFKWRLLELQDELKRVLTGLSTYQPLSTRDRSITDFLNEIRPRLAKRIIVAIGNLTRTLGVYDRAYHALVSGRDPGPFRRFLVEGPSMFFELGENIGILSHISSFWNYRVKSGRGAIRLSAEEYADLLIDYEDSLSIIYVDENEGQPKVWA</sequence>
<proteinExistence type="predicted"/>
<dbReference type="HOGENOM" id="CLU_686621_0_0_5"/>
<dbReference type="Proteomes" id="UP000006512">
    <property type="component" value="Unassembled WGS sequence"/>
</dbReference>
<gene>
    <name evidence="1" type="ORF">ABI_06900</name>
</gene>
<evidence type="ECO:0000313" key="1">
    <source>
        <dbReference type="EMBL" id="EGF92256.1"/>
    </source>
</evidence>
<keyword evidence="2" id="KW-1185">Reference proteome</keyword>
<dbReference type="AlphaFoldDB" id="F4QLB1"/>
<dbReference type="RefSeq" id="WP_006271431.1">
    <property type="nucleotide sequence ID" value="NZ_GL883077.1"/>
</dbReference>
<organism evidence="1 2">
    <name type="scientific">Asticcacaulis biprosthecium C19</name>
    <dbReference type="NCBI Taxonomy" id="715226"/>
    <lineage>
        <taxon>Bacteria</taxon>
        <taxon>Pseudomonadati</taxon>
        <taxon>Pseudomonadota</taxon>
        <taxon>Alphaproteobacteria</taxon>
        <taxon>Caulobacterales</taxon>
        <taxon>Caulobacteraceae</taxon>
        <taxon>Asticcacaulis</taxon>
    </lineage>
</organism>
<dbReference type="eggNOG" id="ENOG502ZBEQ">
    <property type="taxonomic scope" value="Bacteria"/>
</dbReference>
<accession>F4QLB1</accession>
<protein>
    <submittedName>
        <fullName evidence="1">Uncharacterized protein</fullName>
    </submittedName>
</protein>
<dbReference type="EMBL" id="GL883077">
    <property type="protein sequence ID" value="EGF92256.1"/>
    <property type="molecule type" value="Genomic_DNA"/>
</dbReference>
<reference evidence="2" key="1">
    <citation type="submission" date="2011-03" db="EMBL/GenBank/DDBJ databases">
        <title>Draft genome sequence of Brevundimonas diminuta.</title>
        <authorList>
            <person name="Brown P.J.B."/>
            <person name="Buechlein A."/>
            <person name="Hemmerich C."/>
            <person name="Brun Y.V."/>
        </authorList>
    </citation>
    <scope>NUCLEOTIDE SEQUENCE [LARGE SCALE GENOMIC DNA]</scope>
    <source>
        <strain evidence="2">C19</strain>
    </source>
</reference>
<evidence type="ECO:0000313" key="2">
    <source>
        <dbReference type="Proteomes" id="UP000006512"/>
    </source>
</evidence>